<evidence type="ECO:0000313" key="1">
    <source>
        <dbReference type="EMBL" id="GAI16371.1"/>
    </source>
</evidence>
<protein>
    <submittedName>
        <fullName evidence="1">Uncharacterized protein</fullName>
    </submittedName>
</protein>
<organism evidence="1">
    <name type="scientific">marine sediment metagenome</name>
    <dbReference type="NCBI Taxonomy" id="412755"/>
    <lineage>
        <taxon>unclassified sequences</taxon>
        <taxon>metagenomes</taxon>
        <taxon>ecological metagenomes</taxon>
    </lineage>
</organism>
<dbReference type="AlphaFoldDB" id="X1ME47"/>
<accession>X1ME47</accession>
<name>X1ME47_9ZZZZ</name>
<dbReference type="EMBL" id="BARV01006724">
    <property type="protein sequence ID" value="GAI16371.1"/>
    <property type="molecule type" value="Genomic_DNA"/>
</dbReference>
<feature type="non-terminal residue" evidence="1">
    <location>
        <position position="125"/>
    </location>
</feature>
<sequence>MAAILHIAQALYSGQCKRPVVVVPNPTYKKWIAEISGIKDSRGRLIGGGIIPQYEVNDFKNLGKGYLEKLFDANGKLIPIKDHTITMLTYEALYKIGFNEDTNQEFINSLMRVLDDGSDSSKARD</sequence>
<gene>
    <name evidence="1" type="ORF">S06H3_13774</name>
</gene>
<reference evidence="1" key="1">
    <citation type="journal article" date="2014" name="Front. Microbiol.">
        <title>High frequency of phylogenetically diverse reductive dehalogenase-homologous genes in deep subseafloor sedimentary metagenomes.</title>
        <authorList>
            <person name="Kawai M."/>
            <person name="Futagami T."/>
            <person name="Toyoda A."/>
            <person name="Takaki Y."/>
            <person name="Nishi S."/>
            <person name="Hori S."/>
            <person name="Arai W."/>
            <person name="Tsubouchi T."/>
            <person name="Morono Y."/>
            <person name="Uchiyama I."/>
            <person name="Ito T."/>
            <person name="Fujiyama A."/>
            <person name="Inagaki F."/>
            <person name="Takami H."/>
        </authorList>
    </citation>
    <scope>NUCLEOTIDE SEQUENCE</scope>
    <source>
        <strain evidence="1">Expedition CK06-06</strain>
    </source>
</reference>
<proteinExistence type="predicted"/>
<comment type="caution">
    <text evidence="1">The sequence shown here is derived from an EMBL/GenBank/DDBJ whole genome shotgun (WGS) entry which is preliminary data.</text>
</comment>